<dbReference type="AlphaFoldDB" id="A0ABD2QIW8"/>
<evidence type="ECO:0000256" key="1">
    <source>
        <dbReference type="SAM" id="MobiDB-lite"/>
    </source>
</evidence>
<gene>
    <name evidence="2" type="ORF">Ciccas_002054</name>
</gene>
<evidence type="ECO:0000313" key="2">
    <source>
        <dbReference type="EMBL" id="KAL3319287.1"/>
    </source>
</evidence>
<organism evidence="2 3">
    <name type="scientific">Cichlidogyrus casuarinus</name>
    <dbReference type="NCBI Taxonomy" id="1844966"/>
    <lineage>
        <taxon>Eukaryota</taxon>
        <taxon>Metazoa</taxon>
        <taxon>Spiralia</taxon>
        <taxon>Lophotrochozoa</taxon>
        <taxon>Platyhelminthes</taxon>
        <taxon>Monogenea</taxon>
        <taxon>Monopisthocotylea</taxon>
        <taxon>Dactylogyridea</taxon>
        <taxon>Ancyrocephalidae</taxon>
        <taxon>Cichlidogyrus</taxon>
    </lineage>
</organism>
<comment type="caution">
    <text evidence="2">The sequence shown here is derived from an EMBL/GenBank/DDBJ whole genome shotgun (WGS) entry which is preliminary data.</text>
</comment>
<accession>A0ABD2QIW8</accession>
<proteinExistence type="predicted"/>
<feature type="compositionally biased region" description="Basic and acidic residues" evidence="1">
    <location>
        <begin position="166"/>
        <end position="179"/>
    </location>
</feature>
<keyword evidence="3" id="KW-1185">Reference proteome</keyword>
<protein>
    <submittedName>
        <fullName evidence="2">Uncharacterized protein</fullName>
    </submittedName>
</protein>
<feature type="region of interest" description="Disordered" evidence="1">
    <location>
        <begin position="135"/>
        <end position="180"/>
    </location>
</feature>
<evidence type="ECO:0000313" key="3">
    <source>
        <dbReference type="Proteomes" id="UP001626550"/>
    </source>
</evidence>
<dbReference type="Proteomes" id="UP001626550">
    <property type="component" value="Unassembled WGS sequence"/>
</dbReference>
<dbReference type="EMBL" id="JBJKFK010000150">
    <property type="protein sequence ID" value="KAL3319287.1"/>
    <property type="molecule type" value="Genomic_DNA"/>
</dbReference>
<name>A0ABD2QIW8_9PLAT</name>
<reference evidence="2 3" key="1">
    <citation type="submission" date="2024-11" db="EMBL/GenBank/DDBJ databases">
        <title>Adaptive evolution of stress response genes in parasites aligns with host niche diversity.</title>
        <authorList>
            <person name="Hahn C."/>
            <person name="Resl P."/>
        </authorList>
    </citation>
    <scope>NUCLEOTIDE SEQUENCE [LARGE SCALE GENOMIC DNA]</scope>
    <source>
        <strain evidence="2">EGGRZ-B1_66</strain>
        <tissue evidence="2">Body</tissue>
    </source>
</reference>
<sequence>MTAFQTNASTSIPPNLAVANSSFSSSADPLPSSGFCHDSNSVREATPPAGNMSAAAAVAFLRHDYVSASHILNCLGSAAVANTGLRSMASGTQRSLWAPDSFCSTSNGNEYPPKQNFDFGYSGFYEQYLGNSASAQNSVPSQNSSGSYSSSFSNGSSSECPTTGLLRKDSEESNEHNENSARLSNYALLQMAAHNAVETGDSAKWTSEEGTHFANTNSVSPTPLVCLLSALSLMGPVIVERKKALC</sequence>
<feature type="compositionally biased region" description="Low complexity" evidence="1">
    <location>
        <begin position="137"/>
        <end position="158"/>
    </location>
</feature>